<evidence type="ECO:0000256" key="4">
    <source>
        <dbReference type="ARBA" id="ARBA00022801"/>
    </source>
</evidence>
<keyword evidence="2 8" id="KW-0645">Protease</keyword>
<dbReference type="RefSeq" id="WP_076754827.1">
    <property type="nucleotide sequence ID" value="NZ_CP023018.1"/>
</dbReference>
<accession>A0A1R3VPH3</accession>
<dbReference type="PANTHER" id="PTHR22726">
    <property type="entry name" value="METALLOENDOPEPTIDASE OMA1"/>
    <property type="match status" value="1"/>
</dbReference>
<evidence type="ECO:0000313" key="9">
    <source>
        <dbReference type="Proteomes" id="UP000223759"/>
    </source>
</evidence>
<dbReference type="GO" id="GO:0046872">
    <property type="term" value="F:metal ion binding"/>
    <property type="evidence" value="ECO:0007669"/>
    <property type="project" value="UniProtKB-KW"/>
</dbReference>
<reference evidence="8 9" key="1">
    <citation type="submission" date="2017-01" db="EMBL/GenBank/DDBJ databases">
        <authorList>
            <person name="Mah S.A."/>
            <person name="Swanson W.J."/>
            <person name="Moy G.W."/>
            <person name="Vacquier V.D."/>
        </authorList>
    </citation>
    <scope>NUCLEOTIDE SEQUENCE [LARGE SCALE GENOMIC DNA]</scope>
    <source>
        <strain evidence="8 9">M9</strain>
    </source>
</reference>
<name>A0A1R3VPH3_9GAMM</name>
<dbReference type="InterPro" id="IPR001915">
    <property type="entry name" value="Peptidase_M48"/>
</dbReference>
<evidence type="ECO:0000256" key="5">
    <source>
        <dbReference type="ARBA" id="ARBA00022833"/>
    </source>
</evidence>
<dbReference type="EMBL" id="FTPK01000001">
    <property type="protein sequence ID" value="SIT66527.1"/>
    <property type="molecule type" value="Genomic_DNA"/>
</dbReference>
<evidence type="ECO:0000256" key="1">
    <source>
        <dbReference type="ARBA" id="ARBA00001947"/>
    </source>
</evidence>
<keyword evidence="5" id="KW-0862">Zinc</keyword>
<evidence type="ECO:0000256" key="3">
    <source>
        <dbReference type="ARBA" id="ARBA00022723"/>
    </source>
</evidence>
<feature type="domain" description="Peptidase M48" evidence="7">
    <location>
        <begin position="83"/>
        <end position="268"/>
    </location>
</feature>
<dbReference type="GO" id="GO:0016020">
    <property type="term" value="C:membrane"/>
    <property type="evidence" value="ECO:0007669"/>
    <property type="project" value="TreeGrafter"/>
</dbReference>
<dbReference type="Gene3D" id="3.30.2010.10">
    <property type="entry name" value="Metalloproteases ('zincins'), catalytic domain"/>
    <property type="match status" value="1"/>
</dbReference>
<sequence length="493" mass="53857">MGKPRLDVGLLFFTQSRQIIHALVIFLLLLLAATPAAAQVQLPEIGDPASALLSPAQEQQLGRNLLREVRRNLPISSDPQLLAYIEAIGQRLVSSSQDGHDEFTFLVIDDPRINAFAMPGGIIGMNTGLIIAARNEAEMAAVLAHEIAHVTQRHIARAYAGSTRTDLAAGLAILAGIIASAYSPELGQAAMISGMAGGVQARLNFTRANEQEADRIGISLLAESGFDPEAMPSFFERMMQLAGPTGDSVPEYLRTHPVTANRISDSRARAAQFAHGDYRQDGMEFRLMRMRAEALEQPAEIIQRYARNQLHSEAAVAEYGYAIALIQRGQADDALSVLQALDTRSSESLKLKVDLATAEALLRVSPSRADEATTLMLRLNDIYPGQLPVVQLLAEAQIRQGEYSGAIRNLDRIMNRRPMAPDLLRLKAEAAAKGDLPALSHETMAEYYFHHARFHDSVRQLDRALSMPGLSSLQAERIRSKREIAASFAESNP</sequence>
<dbReference type="InterPro" id="IPR011990">
    <property type="entry name" value="TPR-like_helical_dom_sf"/>
</dbReference>
<comment type="cofactor">
    <cofactor evidence="1">
        <name>Zn(2+)</name>
        <dbReference type="ChEBI" id="CHEBI:29105"/>
    </cofactor>
</comment>
<evidence type="ECO:0000256" key="6">
    <source>
        <dbReference type="ARBA" id="ARBA00023049"/>
    </source>
</evidence>
<protein>
    <submittedName>
        <fullName evidence="8">Putative Zn-dependent protease, contains TPR repeats</fullName>
    </submittedName>
</protein>
<keyword evidence="6" id="KW-0482">Metalloprotease</keyword>
<dbReference type="Proteomes" id="UP000223759">
    <property type="component" value="Unassembled WGS sequence"/>
</dbReference>
<gene>
    <name evidence="8" type="ORF">SAMN05216526_0624</name>
</gene>
<dbReference type="CDD" id="cd07333">
    <property type="entry name" value="M48C_bepA_like"/>
    <property type="match status" value="1"/>
</dbReference>
<keyword evidence="3" id="KW-0479">Metal-binding</keyword>
<proteinExistence type="predicted"/>
<dbReference type="GO" id="GO:0004222">
    <property type="term" value="F:metalloendopeptidase activity"/>
    <property type="evidence" value="ECO:0007669"/>
    <property type="project" value="InterPro"/>
</dbReference>
<dbReference type="STRING" id="233100.SAMN05216526_0624"/>
<keyword evidence="9" id="KW-1185">Reference proteome</keyword>
<dbReference type="InterPro" id="IPR051156">
    <property type="entry name" value="Mito/Outer_Membr_Metalloprot"/>
</dbReference>
<dbReference type="SUPFAM" id="SSF48452">
    <property type="entry name" value="TPR-like"/>
    <property type="match status" value="1"/>
</dbReference>
<evidence type="ECO:0000313" key="8">
    <source>
        <dbReference type="EMBL" id="SIT66527.1"/>
    </source>
</evidence>
<keyword evidence="4" id="KW-0378">Hydrolase</keyword>
<dbReference type="PANTHER" id="PTHR22726:SF1">
    <property type="entry name" value="METALLOENDOPEPTIDASE OMA1, MITOCHONDRIAL"/>
    <property type="match status" value="1"/>
</dbReference>
<evidence type="ECO:0000256" key="2">
    <source>
        <dbReference type="ARBA" id="ARBA00022670"/>
    </source>
</evidence>
<dbReference type="Gene3D" id="1.25.40.10">
    <property type="entry name" value="Tetratricopeptide repeat domain"/>
    <property type="match status" value="1"/>
</dbReference>
<dbReference type="Pfam" id="PF01435">
    <property type="entry name" value="Peptidase_M48"/>
    <property type="match status" value="1"/>
</dbReference>
<organism evidence="8 9">
    <name type="scientific">Ectothiorhodosinus mongolicus</name>
    <dbReference type="NCBI Taxonomy" id="233100"/>
    <lineage>
        <taxon>Bacteria</taxon>
        <taxon>Pseudomonadati</taxon>
        <taxon>Pseudomonadota</taxon>
        <taxon>Gammaproteobacteria</taxon>
        <taxon>Chromatiales</taxon>
        <taxon>Ectothiorhodospiraceae</taxon>
        <taxon>Ectothiorhodosinus</taxon>
    </lineage>
</organism>
<evidence type="ECO:0000259" key="7">
    <source>
        <dbReference type="Pfam" id="PF01435"/>
    </source>
</evidence>
<dbReference type="AlphaFoldDB" id="A0A1R3VPH3"/>
<dbReference type="GO" id="GO:0051603">
    <property type="term" value="P:proteolysis involved in protein catabolic process"/>
    <property type="evidence" value="ECO:0007669"/>
    <property type="project" value="TreeGrafter"/>
</dbReference>